<protein>
    <submittedName>
        <fullName evidence="1">Uncharacterized protein</fullName>
    </submittedName>
</protein>
<sequence length="151" mass="17100">MSNQELRAKDPLSHIESAMLDMPQVDASTSHYFGPSIYIREVTLPTGAFVVGHHHKTAHMNIMIKGVIDMLYEDGTTEILRAPLVLESGPGRKACYVIEECVWQNIHATEERNIDKLEEMLLTKSEAWTNHQQRYLLAKLKADSLNLIEVA</sequence>
<dbReference type="InterPro" id="IPR011051">
    <property type="entry name" value="RmlC_Cupin_sf"/>
</dbReference>
<name>A0A6J5PII0_9CAUD</name>
<gene>
    <name evidence="1" type="ORF">UFOVP581_26</name>
</gene>
<reference evidence="1" key="1">
    <citation type="submission" date="2020-04" db="EMBL/GenBank/DDBJ databases">
        <authorList>
            <person name="Chiriac C."/>
            <person name="Salcher M."/>
            <person name="Ghai R."/>
            <person name="Kavagutti S V."/>
        </authorList>
    </citation>
    <scope>NUCLEOTIDE SEQUENCE</scope>
</reference>
<dbReference type="EMBL" id="LR796835">
    <property type="protein sequence ID" value="CAB4168965.1"/>
    <property type="molecule type" value="Genomic_DNA"/>
</dbReference>
<proteinExistence type="predicted"/>
<organism evidence="1">
    <name type="scientific">uncultured Caudovirales phage</name>
    <dbReference type="NCBI Taxonomy" id="2100421"/>
    <lineage>
        <taxon>Viruses</taxon>
        <taxon>Duplodnaviria</taxon>
        <taxon>Heunggongvirae</taxon>
        <taxon>Uroviricota</taxon>
        <taxon>Caudoviricetes</taxon>
        <taxon>Peduoviridae</taxon>
        <taxon>Maltschvirus</taxon>
        <taxon>Maltschvirus maltsch</taxon>
    </lineage>
</organism>
<dbReference type="SUPFAM" id="SSF51182">
    <property type="entry name" value="RmlC-like cupins"/>
    <property type="match status" value="1"/>
</dbReference>
<accession>A0A6J5PII0</accession>
<evidence type="ECO:0000313" key="1">
    <source>
        <dbReference type="EMBL" id="CAB4168965.1"/>
    </source>
</evidence>